<dbReference type="Pfam" id="PF10014">
    <property type="entry name" value="2OG-Fe_Oxy_2"/>
    <property type="match status" value="1"/>
</dbReference>
<dbReference type="InterPro" id="IPR018724">
    <property type="entry name" value="2OG-Fe_dioxygenase"/>
</dbReference>
<keyword evidence="2" id="KW-1185">Reference proteome</keyword>
<proteinExistence type="predicted"/>
<sequence>MPALTLELSPALLAPLAAEGHVFVRAAEFQAQLAALAAPVDAEAFRDSWNRLELDTYMADGGRYRRRRHAVYALSRQRLERLPHQAHWQSRDYNRLNGGVERWFAPIEPEIGSGASLVRVLRYCAAVFGALAPEVREWFTEVHQFRIEARAGEPGQPTPEGMHRDGVDYVLVLLLRRDNIASGTTTIHGPDGRDLGSFTLTEPGDAVLLDDHRVFHGVTPVQPLDPALPAYRDVLVVTLRRHQPVGGTAA</sequence>
<accession>A0A3N0V1D7</accession>
<dbReference type="InParanoid" id="A0A3N0V1D7"/>
<organism evidence="1 2">
    <name type="scientific">Stagnimonas aquatica</name>
    <dbReference type="NCBI Taxonomy" id="2689987"/>
    <lineage>
        <taxon>Bacteria</taxon>
        <taxon>Pseudomonadati</taxon>
        <taxon>Pseudomonadota</taxon>
        <taxon>Gammaproteobacteria</taxon>
        <taxon>Nevskiales</taxon>
        <taxon>Nevskiaceae</taxon>
        <taxon>Stagnimonas</taxon>
    </lineage>
</organism>
<dbReference type="Proteomes" id="UP000282106">
    <property type="component" value="Unassembled WGS sequence"/>
</dbReference>
<evidence type="ECO:0008006" key="3">
    <source>
        <dbReference type="Google" id="ProtNLM"/>
    </source>
</evidence>
<evidence type="ECO:0000313" key="1">
    <source>
        <dbReference type="EMBL" id="ROH86525.1"/>
    </source>
</evidence>
<dbReference type="GO" id="GO:0051213">
    <property type="term" value="F:dioxygenase activity"/>
    <property type="evidence" value="ECO:0007669"/>
    <property type="project" value="InterPro"/>
</dbReference>
<dbReference type="Gene3D" id="2.60.120.620">
    <property type="entry name" value="q2cbj1_9rhob like domain"/>
    <property type="match status" value="1"/>
</dbReference>
<gene>
    <name evidence="1" type="ORF">ED208_15955</name>
</gene>
<dbReference type="AlphaFoldDB" id="A0A3N0V1D7"/>
<protein>
    <recommendedName>
        <fullName evidence="3">2OG-Fe dioxygenase family protein</fullName>
    </recommendedName>
</protein>
<name>A0A3N0V1D7_9GAMM</name>
<dbReference type="EMBL" id="RJVO01000009">
    <property type="protein sequence ID" value="ROH86525.1"/>
    <property type="molecule type" value="Genomic_DNA"/>
</dbReference>
<evidence type="ECO:0000313" key="2">
    <source>
        <dbReference type="Proteomes" id="UP000282106"/>
    </source>
</evidence>
<reference evidence="1 2" key="1">
    <citation type="submission" date="2018-10" db="EMBL/GenBank/DDBJ databases">
        <authorList>
            <person name="Chen W.-M."/>
        </authorList>
    </citation>
    <scope>NUCLEOTIDE SEQUENCE [LARGE SCALE GENOMIC DNA]</scope>
    <source>
        <strain evidence="1 2">THS-13</strain>
    </source>
</reference>
<comment type="caution">
    <text evidence="1">The sequence shown here is derived from an EMBL/GenBank/DDBJ whole genome shotgun (WGS) entry which is preliminary data.</text>
</comment>